<organism evidence="1 2">
    <name type="scientific">Parendozoicomonas haliclonae</name>
    <dbReference type="NCBI Taxonomy" id="1960125"/>
    <lineage>
        <taxon>Bacteria</taxon>
        <taxon>Pseudomonadati</taxon>
        <taxon>Pseudomonadota</taxon>
        <taxon>Gammaproteobacteria</taxon>
        <taxon>Oceanospirillales</taxon>
        <taxon>Endozoicomonadaceae</taxon>
        <taxon>Parendozoicomonas</taxon>
    </lineage>
</organism>
<dbReference type="EMBL" id="FWPT01000003">
    <property type="protein sequence ID" value="SMA41716.1"/>
    <property type="molecule type" value="Genomic_DNA"/>
</dbReference>
<evidence type="ECO:0000313" key="2">
    <source>
        <dbReference type="Proteomes" id="UP000196573"/>
    </source>
</evidence>
<evidence type="ECO:0000313" key="1">
    <source>
        <dbReference type="EMBL" id="SMA41716.1"/>
    </source>
</evidence>
<name>A0A1X7AJJ9_9GAMM</name>
<proteinExistence type="predicted"/>
<gene>
    <name evidence="1" type="ORF">EHSB41UT_01312</name>
</gene>
<accession>A0A1X7AJJ9</accession>
<sequence>MAESRGNRLIREISLLGNLANKKNYSYTEDEVEQLFRPILKEIREVRAQFNTDSPSTRKVSFNENQ</sequence>
<dbReference type="Proteomes" id="UP000196573">
    <property type="component" value="Unassembled WGS sequence"/>
</dbReference>
<keyword evidence="2" id="KW-1185">Reference proteome</keyword>
<dbReference type="AlphaFoldDB" id="A0A1X7AJJ9"/>
<protein>
    <submittedName>
        <fullName evidence="1">Uncharacterized protein</fullName>
    </submittedName>
</protein>
<reference evidence="1 2" key="1">
    <citation type="submission" date="2017-03" db="EMBL/GenBank/DDBJ databases">
        <authorList>
            <person name="Afonso C.L."/>
            <person name="Miller P.J."/>
            <person name="Scott M.A."/>
            <person name="Spackman E."/>
            <person name="Goraichik I."/>
            <person name="Dimitrov K.M."/>
            <person name="Suarez D.L."/>
            <person name="Swayne D.E."/>
        </authorList>
    </citation>
    <scope>NUCLEOTIDE SEQUENCE [LARGE SCALE GENOMIC DNA]</scope>
    <source>
        <strain evidence="1">SB41UT1</strain>
    </source>
</reference>